<dbReference type="PANTHER" id="PTHR45947">
    <property type="entry name" value="SULFOQUINOVOSYL TRANSFERASE SQD2"/>
    <property type="match status" value="1"/>
</dbReference>
<dbReference type="CDD" id="cd03814">
    <property type="entry name" value="GT4-like"/>
    <property type="match status" value="1"/>
</dbReference>
<dbReference type="InterPro" id="IPR050194">
    <property type="entry name" value="Glycosyltransferase_grp1"/>
</dbReference>
<accession>A0A285CGT7</accession>
<organism evidence="4 5">
    <name type="scientific">Bacillus oleivorans</name>
    <dbReference type="NCBI Taxonomy" id="1448271"/>
    <lineage>
        <taxon>Bacteria</taxon>
        <taxon>Bacillati</taxon>
        <taxon>Bacillota</taxon>
        <taxon>Bacilli</taxon>
        <taxon>Bacillales</taxon>
        <taxon>Bacillaceae</taxon>
        <taxon>Bacillus</taxon>
    </lineage>
</organism>
<dbReference type="EMBL" id="OAOP01000001">
    <property type="protein sequence ID" value="SNX66794.1"/>
    <property type="molecule type" value="Genomic_DNA"/>
</dbReference>
<reference evidence="4 5" key="1">
    <citation type="submission" date="2017-08" db="EMBL/GenBank/DDBJ databases">
        <authorList>
            <person name="de Groot N.N."/>
        </authorList>
    </citation>
    <scope>NUCLEOTIDE SEQUENCE [LARGE SCALE GENOMIC DNA]</scope>
    <source>
        <strain evidence="4 5">JC228</strain>
    </source>
</reference>
<proteinExistence type="inferred from homology"/>
<dbReference type="Proteomes" id="UP000219546">
    <property type="component" value="Unassembled WGS sequence"/>
</dbReference>
<evidence type="ECO:0000256" key="1">
    <source>
        <dbReference type="ARBA" id="ARBA00009481"/>
    </source>
</evidence>
<feature type="domain" description="Glycosyltransferase subfamily 4-like N-terminal" evidence="3">
    <location>
        <begin position="14"/>
        <end position="177"/>
    </location>
</feature>
<feature type="domain" description="Glycosyl transferase family 1" evidence="2">
    <location>
        <begin position="187"/>
        <end position="348"/>
    </location>
</feature>
<dbReference type="RefSeq" id="WP_097156646.1">
    <property type="nucleotide sequence ID" value="NZ_JBEPMQ010000016.1"/>
</dbReference>
<dbReference type="AlphaFoldDB" id="A0A285CGT7"/>
<keyword evidence="5" id="KW-1185">Reference proteome</keyword>
<dbReference type="InterPro" id="IPR001296">
    <property type="entry name" value="Glyco_trans_1"/>
</dbReference>
<evidence type="ECO:0000313" key="5">
    <source>
        <dbReference type="Proteomes" id="UP000219546"/>
    </source>
</evidence>
<comment type="similarity">
    <text evidence="1">Belongs to the glycosyltransferase group 1 family. Glycosyltransferase 4 subfamily.</text>
</comment>
<sequence length="379" mass="43291">MKIAIFTDTFAPDINGVARTLKRFTDYLTDHDIEFRVFAPESSGSVYSDNIHRFKSLKLFFYPDCKLAFPKMPKVKAELQRFKPDIIHVATPFNMGLCGLYYAKKLNIPIVGSYHTDFDKYLAFYDLQFLKKILWKYMHWFHRPLRRIFVPSLDTKENLQKHGFTNLSIWTHGVDHSVFHPVVNHQEVRHKYNIQEKHILLYVGRIAPEKDIRLLPEIAEILPEEVKNDVHWLVVGDGPIKQELVEKAPANMTFTGFLTGNDLVQAYAASDLFVFPSTTETFGNVVLESLACGTPVVAANAGGVRTIIQHGVTGLLCQEKDVKGFADSIANLIKNEDQRLKMAENGKSYALTQTWDAIFENLLYEYEAALKLDTYVKPA</sequence>
<dbReference type="Pfam" id="PF13439">
    <property type="entry name" value="Glyco_transf_4"/>
    <property type="match status" value="1"/>
</dbReference>
<keyword evidence="4" id="KW-0808">Transferase</keyword>
<dbReference type="InterPro" id="IPR028098">
    <property type="entry name" value="Glyco_trans_4-like_N"/>
</dbReference>
<gene>
    <name evidence="4" type="ORF">SAMN05877753_101105</name>
</gene>
<dbReference type="SUPFAM" id="SSF53756">
    <property type="entry name" value="UDP-Glycosyltransferase/glycogen phosphorylase"/>
    <property type="match status" value="1"/>
</dbReference>
<dbReference type="PANTHER" id="PTHR45947:SF3">
    <property type="entry name" value="SULFOQUINOVOSYL TRANSFERASE SQD2"/>
    <property type="match status" value="1"/>
</dbReference>
<evidence type="ECO:0000259" key="2">
    <source>
        <dbReference type="Pfam" id="PF00534"/>
    </source>
</evidence>
<dbReference type="GO" id="GO:0016758">
    <property type="term" value="F:hexosyltransferase activity"/>
    <property type="evidence" value="ECO:0007669"/>
    <property type="project" value="TreeGrafter"/>
</dbReference>
<dbReference type="Gene3D" id="3.40.50.2000">
    <property type="entry name" value="Glycogen Phosphorylase B"/>
    <property type="match status" value="2"/>
</dbReference>
<dbReference type="Pfam" id="PF00534">
    <property type="entry name" value="Glycos_transf_1"/>
    <property type="match status" value="1"/>
</dbReference>
<name>A0A285CGT7_9BACI</name>
<dbReference type="OrthoDB" id="9802525at2"/>
<evidence type="ECO:0000313" key="4">
    <source>
        <dbReference type="EMBL" id="SNX66794.1"/>
    </source>
</evidence>
<protein>
    <submittedName>
        <fullName evidence="4">Glycosyltransferase involved in cell wall bisynthesis</fullName>
    </submittedName>
</protein>
<evidence type="ECO:0000259" key="3">
    <source>
        <dbReference type="Pfam" id="PF13439"/>
    </source>
</evidence>